<organism evidence="2 3">
    <name type="scientific">Pteropus alecto</name>
    <name type="common">Black flying fox</name>
    <dbReference type="NCBI Taxonomy" id="9402"/>
    <lineage>
        <taxon>Eukaryota</taxon>
        <taxon>Metazoa</taxon>
        <taxon>Chordata</taxon>
        <taxon>Craniata</taxon>
        <taxon>Vertebrata</taxon>
        <taxon>Euteleostomi</taxon>
        <taxon>Mammalia</taxon>
        <taxon>Eutheria</taxon>
        <taxon>Laurasiatheria</taxon>
        <taxon>Chiroptera</taxon>
        <taxon>Yinpterochiroptera</taxon>
        <taxon>Pteropodoidea</taxon>
        <taxon>Pteropodidae</taxon>
        <taxon>Pteropodinae</taxon>
        <taxon>Pteropus</taxon>
    </lineage>
</organism>
<dbReference type="InterPro" id="IPR036282">
    <property type="entry name" value="Glutathione-S-Trfase_C_sf"/>
</dbReference>
<dbReference type="InParanoid" id="L5KHP1"/>
<accession>L5KHP1</accession>
<feature type="compositionally biased region" description="Polar residues" evidence="1">
    <location>
        <begin position="7"/>
        <end position="19"/>
    </location>
</feature>
<proteinExistence type="predicted"/>
<name>L5KHP1_PTEAL</name>
<keyword evidence="3" id="KW-1185">Reference proteome</keyword>
<evidence type="ECO:0000313" key="3">
    <source>
        <dbReference type="Proteomes" id="UP000010552"/>
    </source>
</evidence>
<feature type="region of interest" description="Disordered" evidence="1">
    <location>
        <begin position="1"/>
        <end position="26"/>
    </location>
</feature>
<dbReference type="SUPFAM" id="SSF47616">
    <property type="entry name" value="GST C-terminal domain-like"/>
    <property type="match status" value="1"/>
</dbReference>
<evidence type="ECO:0000313" key="2">
    <source>
        <dbReference type="EMBL" id="ELK10018.1"/>
    </source>
</evidence>
<gene>
    <name evidence="2" type="ORF">PAL_GLEAN10015249</name>
</gene>
<reference evidence="3" key="1">
    <citation type="journal article" date="2013" name="Science">
        <title>Comparative analysis of bat genomes provides insight into the evolution of flight and immunity.</title>
        <authorList>
            <person name="Zhang G."/>
            <person name="Cowled C."/>
            <person name="Shi Z."/>
            <person name="Huang Z."/>
            <person name="Bishop-Lilly K.A."/>
            <person name="Fang X."/>
            <person name="Wynne J.W."/>
            <person name="Xiong Z."/>
            <person name="Baker M.L."/>
            <person name="Zhao W."/>
            <person name="Tachedjian M."/>
            <person name="Zhu Y."/>
            <person name="Zhou P."/>
            <person name="Jiang X."/>
            <person name="Ng J."/>
            <person name="Yang L."/>
            <person name="Wu L."/>
            <person name="Xiao J."/>
            <person name="Feng Y."/>
            <person name="Chen Y."/>
            <person name="Sun X."/>
            <person name="Zhang Y."/>
            <person name="Marsh G.A."/>
            <person name="Crameri G."/>
            <person name="Broder C.C."/>
            <person name="Frey K.G."/>
            <person name="Wang L.F."/>
            <person name="Wang J."/>
        </authorList>
    </citation>
    <scope>NUCLEOTIDE SEQUENCE [LARGE SCALE GENOMIC DNA]</scope>
</reference>
<protein>
    <submittedName>
        <fullName evidence="2">Uncharacterized protein</fullName>
    </submittedName>
</protein>
<sequence length="86" mass="8684">MAVWRTSAANPSPSFNQLRGGQGGLCEGAARAPEAFGDPVVPGPEGQAFIVGNQISSADLLLNHQVSAPAAWTPPGCLDSSPLLSA</sequence>
<dbReference type="Proteomes" id="UP000010552">
    <property type="component" value="Unassembled WGS sequence"/>
</dbReference>
<dbReference type="AlphaFoldDB" id="L5KHP1"/>
<dbReference type="EMBL" id="KB030771">
    <property type="protein sequence ID" value="ELK10018.1"/>
    <property type="molecule type" value="Genomic_DNA"/>
</dbReference>
<evidence type="ECO:0000256" key="1">
    <source>
        <dbReference type="SAM" id="MobiDB-lite"/>
    </source>
</evidence>